<sequence length="484" mass="51893">MARLPSPPPLFPSAQQPTLSHQHFSPPSSILIVGSGIFGLSTAWALARRDLFAQCDITVVDRSDPSNPDAFPAPDAASVDTSRIVRADYADKAYAALGAEAQIQWRKQAEPTDLGAQGRYYESGLLLVADPGPLRVPGEIVAKSDMTGMDYVRSSWANVLSLTSDNPDLAGSIRELPDVDAIRARLGTGGSSGSWGYINEGSGWADAAASTRWLFDQVKETGRVTFVSGTVSSLEHRGTTITGAKLSDGRVLSAKLVVLAAGAWTGGLVDLSGQATATGQVLAYLDLTEAEQQRLNDMPVVLNLTNGLFIIPPRNRVLKIARHAYGYLNPTIPQTTRLPSTSPTDQPISYPLTHLSDPSLSIPREGADDLRRALREMVPLPGLVNRPFTKTRLCWYSDTPTGDFLITYHPQYNGLFIATGDSGHGFKFMPVLGEKIVDCIAHNCPPEFVGKWSWKPGTNLVVTEDGSRGGKAGLILATELGSAN</sequence>
<dbReference type="InterPro" id="IPR036188">
    <property type="entry name" value="FAD/NAD-bd_sf"/>
</dbReference>
<dbReference type="GO" id="GO:0004657">
    <property type="term" value="F:proline dehydrogenase activity"/>
    <property type="evidence" value="ECO:0007669"/>
    <property type="project" value="TreeGrafter"/>
</dbReference>
<dbReference type="Gene3D" id="3.30.9.10">
    <property type="entry name" value="D-Amino Acid Oxidase, subunit A, domain 2"/>
    <property type="match status" value="1"/>
</dbReference>
<protein>
    <submittedName>
        <fullName evidence="8">Fructosyl amino acid protein</fullName>
    </submittedName>
</protein>
<dbReference type="GO" id="GO:0008115">
    <property type="term" value="F:sarcosine oxidase activity"/>
    <property type="evidence" value="ECO:0007669"/>
    <property type="project" value="TreeGrafter"/>
</dbReference>
<accession>A0AAV9H020</accession>
<dbReference type="InterPro" id="IPR045170">
    <property type="entry name" value="MTOX"/>
</dbReference>
<keyword evidence="5" id="KW-0560">Oxidoreductase</keyword>
<dbReference type="PANTHER" id="PTHR10961:SF46">
    <property type="entry name" value="PEROXISOMAL SARCOSINE OXIDASE"/>
    <property type="match status" value="1"/>
</dbReference>
<dbReference type="InterPro" id="IPR006076">
    <property type="entry name" value="FAD-dep_OxRdtase"/>
</dbReference>
<evidence type="ECO:0000256" key="1">
    <source>
        <dbReference type="ARBA" id="ARBA00001974"/>
    </source>
</evidence>
<organism evidence="8 9">
    <name type="scientific">Podospora aff. communis PSN243</name>
    <dbReference type="NCBI Taxonomy" id="3040156"/>
    <lineage>
        <taxon>Eukaryota</taxon>
        <taxon>Fungi</taxon>
        <taxon>Dikarya</taxon>
        <taxon>Ascomycota</taxon>
        <taxon>Pezizomycotina</taxon>
        <taxon>Sordariomycetes</taxon>
        <taxon>Sordariomycetidae</taxon>
        <taxon>Sordariales</taxon>
        <taxon>Podosporaceae</taxon>
        <taxon>Podospora</taxon>
    </lineage>
</organism>
<evidence type="ECO:0000256" key="3">
    <source>
        <dbReference type="ARBA" id="ARBA00022630"/>
    </source>
</evidence>
<comment type="similarity">
    <text evidence="2">Belongs to the MSOX/MTOX family.</text>
</comment>
<evidence type="ECO:0000313" key="8">
    <source>
        <dbReference type="EMBL" id="KAK4454103.1"/>
    </source>
</evidence>
<keyword evidence="4" id="KW-0274">FAD</keyword>
<comment type="cofactor">
    <cofactor evidence="1">
        <name>FAD</name>
        <dbReference type="ChEBI" id="CHEBI:57692"/>
    </cofactor>
</comment>
<evidence type="ECO:0000256" key="2">
    <source>
        <dbReference type="ARBA" id="ARBA00010989"/>
    </source>
</evidence>
<evidence type="ECO:0000256" key="4">
    <source>
        <dbReference type="ARBA" id="ARBA00022827"/>
    </source>
</evidence>
<feature type="compositionally biased region" description="Polar residues" evidence="6">
    <location>
        <begin position="13"/>
        <end position="22"/>
    </location>
</feature>
<name>A0AAV9H020_9PEZI</name>
<dbReference type="SUPFAM" id="SSF51905">
    <property type="entry name" value="FAD/NAD(P)-binding domain"/>
    <property type="match status" value="1"/>
</dbReference>
<feature type="domain" description="FAD dependent oxidoreductase" evidence="7">
    <location>
        <begin position="30"/>
        <end position="438"/>
    </location>
</feature>
<dbReference type="PANTHER" id="PTHR10961">
    <property type="entry name" value="PEROXISOMAL SARCOSINE OXIDASE"/>
    <property type="match status" value="1"/>
</dbReference>
<reference evidence="8" key="2">
    <citation type="submission" date="2023-05" db="EMBL/GenBank/DDBJ databases">
        <authorList>
            <consortium name="Lawrence Berkeley National Laboratory"/>
            <person name="Steindorff A."/>
            <person name="Hensen N."/>
            <person name="Bonometti L."/>
            <person name="Westerberg I."/>
            <person name="Brannstrom I.O."/>
            <person name="Guillou S."/>
            <person name="Cros-Aarteil S."/>
            <person name="Calhoun S."/>
            <person name="Haridas S."/>
            <person name="Kuo A."/>
            <person name="Mondo S."/>
            <person name="Pangilinan J."/>
            <person name="Riley R."/>
            <person name="Labutti K."/>
            <person name="Andreopoulos B."/>
            <person name="Lipzen A."/>
            <person name="Chen C."/>
            <person name="Yanf M."/>
            <person name="Daum C."/>
            <person name="Ng V."/>
            <person name="Clum A."/>
            <person name="Ohm R."/>
            <person name="Martin F."/>
            <person name="Silar P."/>
            <person name="Natvig D."/>
            <person name="Lalanne C."/>
            <person name="Gautier V."/>
            <person name="Ament-Velasquez S.L."/>
            <person name="Kruys A."/>
            <person name="Hutchinson M.I."/>
            <person name="Powell A.J."/>
            <person name="Barry K."/>
            <person name="Miller A.N."/>
            <person name="Grigoriev I.V."/>
            <person name="Debuchy R."/>
            <person name="Gladieux P."/>
            <person name="Thoren M.H."/>
            <person name="Johannesson H."/>
        </authorList>
    </citation>
    <scope>NUCLEOTIDE SEQUENCE</scope>
    <source>
        <strain evidence="8">PSN243</strain>
    </source>
</reference>
<comment type="caution">
    <text evidence="8">The sequence shown here is derived from an EMBL/GenBank/DDBJ whole genome shotgun (WGS) entry which is preliminary data.</text>
</comment>
<dbReference type="Proteomes" id="UP001321760">
    <property type="component" value="Unassembled WGS sequence"/>
</dbReference>
<keyword evidence="3" id="KW-0285">Flavoprotein</keyword>
<evidence type="ECO:0000313" key="9">
    <source>
        <dbReference type="Proteomes" id="UP001321760"/>
    </source>
</evidence>
<keyword evidence="9" id="KW-1185">Reference proteome</keyword>
<dbReference type="Pfam" id="PF01266">
    <property type="entry name" value="DAO"/>
    <property type="match status" value="1"/>
</dbReference>
<feature type="compositionally biased region" description="Pro residues" evidence="6">
    <location>
        <begin position="1"/>
        <end position="11"/>
    </location>
</feature>
<dbReference type="AlphaFoldDB" id="A0AAV9H020"/>
<dbReference type="EMBL" id="MU865918">
    <property type="protein sequence ID" value="KAK4454103.1"/>
    <property type="molecule type" value="Genomic_DNA"/>
</dbReference>
<evidence type="ECO:0000256" key="5">
    <source>
        <dbReference type="ARBA" id="ARBA00023002"/>
    </source>
</evidence>
<feature type="region of interest" description="Disordered" evidence="6">
    <location>
        <begin position="1"/>
        <end position="22"/>
    </location>
</feature>
<gene>
    <name evidence="8" type="ORF">QBC34DRAFT_177378</name>
</gene>
<evidence type="ECO:0000259" key="7">
    <source>
        <dbReference type="Pfam" id="PF01266"/>
    </source>
</evidence>
<reference evidence="8" key="1">
    <citation type="journal article" date="2023" name="Mol. Phylogenet. Evol.">
        <title>Genome-scale phylogeny and comparative genomics of the fungal order Sordariales.</title>
        <authorList>
            <person name="Hensen N."/>
            <person name="Bonometti L."/>
            <person name="Westerberg I."/>
            <person name="Brannstrom I.O."/>
            <person name="Guillou S."/>
            <person name="Cros-Aarteil S."/>
            <person name="Calhoun S."/>
            <person name="Haridas S."/>
            <person name="Kuo A."/>
            <person name="Mondo S."/>
            <person name="Pangilinan J."/>
            <person name="Riley R."/>
            <person name="LaButti K."/>
            <person name="Andreopoulos B."/>
            <person name="Lipzen A."/>
            <person name="Chen C."/>
            <person name="Yan M."/>
            <person name="Daum C."/>
            <person name="Ng V."/>
            <person name="Clum A."/>
            <person name="Steindorff A."/>
            <person name="Ohm R.A."/>
            <person name="Martin F."/>
            <person name="Silar P."/>
            <person name="Natvig D.O."/>
            <person name="Lalanne C."/>
            <person name="Gautier V."/>
            <person name="Ament-Velasquez S.L."/>
            <person name="Kruys A."/>
            <person name="Hutchinson M.I."/>
            <person name="Powell A.J."/>
            <person name="Barry K."/>
            <person name="Miller A.N."/>
            <person name="Grigoriev I.V."/>
            <person name="Debuchy R."/>
            <person name="Gladieux P."/>
            <person name="Hiltunen Thoren M."/>
            <person name="Johannesson H."/>
        </authorList>
    </citation>
    <scope>NUCLEOTIDE SEQUENCE</scope>
    <source>
        <strain evidence="8">PSN243</strain>
    </source>
</reference>
<dbReference type="GO" id="GO:0050031">
    <property type="term" value="F:L-pipecolate oxidase activity"/>
    <property type="evidence" value="ECO:0007669"/>
    <property type="project" value="TreeGrafter"/>
</dbReference>
<dbReference type="Gene3D" id="3.50.50.60">
    <property type="entry name" value="FAD/NAD(P)-binding domain"/>
    <property type="match status" value="1"/>
</dbReference>
<proteinExistence type="inferred from homology"/>
<evidence type="ECO:0000256" key="6">
    <source>
        <dbReference type="SAM" id="MobiDB-lite"/>
    </source>
</evidence>
<dbReference type="GO" id="GO:0050660">
    <property type="term" value="F:flavin adenine dinucleotide binding"/>
    <property type="evidence" value="ECO:0007669"/>
    <property type="project" value="InterPro"/>
</dbReference>